<accession>A0A6J8EGM9</accession>
<dbReference type="AlphaFoldDB" id="A0A6J8EGM9"/>
<evidence type="ECO:0000313" key="2">
    <source>
        <dbReference type="Proteomes" id="UP000507470"/>
    </source>
</evidence>
<dbReference type="OrthoDB" id="6141694at2759"/>
<reference evidence="1 2" key="1">
    <citation type="submission" date="2020-06" db="EMBL/GenBank/DDBJ databases">
        <authorList>
            <person name="Li R."/>
            <person name="Bekaert M."/>
        </authorList>
    </citation>
    <scope>NUCLEOTIDE SEQUENCE [LARGE SCALE GENOMIC DNA]</scope>
    <source>
        <strain evidence="2">wild</strain>
    </source>
</reference>
<keyword evidence="2" id="KW-1185">Reference proteome</keyword>
<dbReference type="Proteomes" id="UP000507470">
    <property type="component" value="Unassembled WGS sequence"/>
</dbReference>
<name>A0A6J8EGM9_MYTCO</name>
<sequence>MNTTFSKSELLTLSSWTAGDVADIINKRLTTGLSCITTAQYALLYMTIAEMDVEEILRFAISAMRIPKWSNVSRTVTRNLLKKEKITEEIISAAGKSQIRNLLEKHKNNNLCKNLHNCNVEIENRKQENIILNRVNKIVSDELNSLQNENKKVITKDPDSKRYTDDLRTCIFELQGYKVIAKEDSETVANMIKDTLQESASYQNVNVQKFLLSLSAMMSDRSSVMKKTNQIIDEWRSSELSQQLNEVEVQKPYWNLINSNEKNVDLYKFVRPLQSKLAKWKINYDEMFDRNMKPLFENYPHVTDEIVLNAAMRFQNVKSNLNKICDAMLQIVERQLRDNLENGIYVSADVQLQQRTSHSKLTNIPDDNLFGDLDFSMRKKNQNATFRHHSSVSMLKRNKTLHG</sequence>
<organism evidence="1 2">
    <name type="scientific">Mytilus coruscus</name>
    <name type="common">Sea mussel</name>
    <dbReference type="NCBI Taxonomy" id="42192"/>
    <lineage>
        <taxon>Eukaryota</taxon>
        <taxon>Metazoa</taxon>
        <taxon>Spiralia</taxon>
        <taxon>Lophotrochozoa</taxon>
        <taxon>Mollusca</taxon>
        <taxon>Bivalvia</taxon>
        <taxon>Autobranchia</taxon>
        <taxon>Pteriomorphia</taxon>
        <taxon>Mytilida</taxon>
        <taxon>Mytiloidea</taxon>
        <taxon>Mytilidae</taxon>
        <taxon>Mytilinae</taxon>
        <taxon>Mytilus</taxon>
    </lineage>
</organism>
<gene>
    <name evidence="1" type="ORF">MCOR_51269</name>
</gene>
<proteinExistence type="predicted"/>
<evidence type="ECO:0000313" key="1">
    <source>
        <dbReference type="EMBL" id="CAC5418862.1"/>
    </source>
</evidence>
<protein>
    <submittedName>
        <fullName evidence="1">Uncharacterized protein</fullName>
    </submittedName>
</protein>
<dbReference type="EMBL" id="CACVKT020008953">
    <property type="protein sequence ID" value="CAC5418862.1"/>
    <property type="molecule type" value="Genomic_DNA"/>
</dbReference>